<feature type="transmembrane region" description="Helical" evidence="1">
    <location>
        <begin position="107"/>
        <end position="127"/>
    </location>
</feature>
<dbReference type="RefSeq" id="WP_056967090.1">
    <property type="nucleotide sequence ID" value="NZ_AYYQ01000036.1"/>
</dbReference>
<sequence>MQTNDYRKTSKLVVANYIMLIVSCIPGFGTLLNFIGILDLAILILSSIILARRIVKSKVATWLAIVGGSIHLVLSITTFISLAIFFMKNINKTPIDNVTFGTNTTGVVMITIAIITWVLRVIAIALYTNGIFGKNKQV</sequence>
<proteinExistence type="predicted"/>
<dbReference type="EMBL" id="AYYQ01000036">
    <property type="protein sequence ID" value="KRM67613.1"/>
    <property type="molecule type" value="Genomic_DNA"/>
</dbReference>
<name>A0A0R2AKT4_9LACO</name>
<keyword evidence="1" id="KW-0472">Membrane</keyword>
<feature type="transmembrane region" description="Helical" evidence="1">
    <location>
        <begin position="34"/>
        <end position="51"/>
    </location>
</feature>
<evidence type="ECO:0000313" key="3">
    <source>
        <dbReference type="Proteomes" id="UP000052012"/>
    </source>
</evidence>
<gene>
    <name evidence="2" type="ORF">FD06_GL000765</name>
</gene>
<dbReference type="AlphaFoldDB" id="A0A0R2AKT4"/>
<dbReference type="PROSITE" id="PS51257">
    <property type="entry name" value="PROKAR_LIPOPROTEIN"/>
    <property type="match status" value="1"/>
</dbReference>
<reference evidence="2 3" key="1">
    <citation type="journal article" date="2015" name="Genome Announc.">
        <title>Expanding the biotechnology potential of lactobacilli through comparative genomics of 213 strains and associated genera.</title>
        <authorList>
            <person name="Sun Z."/>
            <person name="Harris H.M."/>
            <person name="McCann A."/>
            <person name="Guo C."/>
            <person name="Argimon S."/>
            <person name="Zhang W."/>
            <person name="Yang X."/>
            <person name="Jeffery I.B."/>
            <person name="Cooney J.C."/>
            <person name="Kagawa T.F."/>
            <person name="Liu W."/>
            <person name="Song Y."/>
            <person name="Salvetti E."/>
            <person name="Wrobel A."/>
            <person name="Rasinkangas P."/>
            <person name="Parkhill J."/>
            <person name="Rea M.C."/>
            <person name="O'Sullivan O."/>
            <person name="Ritari J."/>
            <person name="Douillard F.P."/>
            <person name="Paul Ross R."/>
            <person name="Yang R."/>
            <person name="Briner A.E."/>
            <person name="Felis G.E."/>
            <person name="de Vos W.M."/>
            <person name="Barrangou R."/>
            <person name="Klaenhammer T.R."/>
            <person name="Caufield P.W."/>
            <person name="Cui Y."/>
            <person name="Zhang H."/>
            <person name="O'Toole P.W."/>
        </authorList>
    </citation>
    <scope>NUCLEOTIDE SEQUENCE [LARGE SCALE GENOMIC DNA]</scope>
    <source>
        <strain evidence="2 3">DSM 23829</strain>
    </source>
</reference>
<feature type="transmembrane region" description="Helical" evidence="1">
    <location>
        <begin position="63"/>
        <end position="87"/>
    </location>
</feature>
<keyword evidence="3" id="KW-1185">Reference proteome</keyword>
<dbReference type="STRING" id="1423781.FD06_GL000765"/>
<feature type="transmembrane region" description="Helical" evidence="1">
    <location>
        <begin position="12"/>
        <end position="28"/>
    </location>
</feature>
<accession>A0A0R2AKT4</accession>
<comment type="caution">
    <text evidence="2">The sequence shown here is derived from an EMBL/GenBank/DDBJ whole genome shotgun (WGS) entry which is preliminary data.</text>
</comment>
<evidence type="ECO:0000256" key="1">
    <source>
        <dbReference type="SAM" id="Phobius"/>
    </source>
</evidence>
<dbReference type="PATRIC" id="fig|1423781.4.peg.790"/>
<dbReference type="Proteomes" id="UP000052012">
    <property type="component" value="Unassembled WGS sequence"/>
</dbReference>
<evidence type="ECO:0000313" key="2">
    <source>
        <dbReference type="EMBL" id="KRM67613.1"/>
    </source>
</evidence>
<keyword evidence="1" id="KW-1133">Transmembrane helix</keyword>
<protein>
    <submittedName>
        <fullName evidence="2">Uncharacterized protein</fullName>
    </submittedName>
</protein>
<keyword evidence="1" id="KW-0812">Transmembrane</keyword>
<organism evidence="2 3">
    <name type="scientific">Apilactobacillus ozensis DSM 23829 = JCM 17196</name>
    <dbReference type="NCBI Taxonomy" id="1423781"/>
    <lineage>
        <taxon>Bacteria</taxon>
        <taxon>Bacillati</taxon>
        <taxon>Bacillota</taxon>
        <taxon>Bacilli</taxon>
        <taxon>Lactobacillales</taxon>
        <taxon>Lactobacillaceae</taxon>
        <taxon>Apilactobacillus</taxon>
    </lineage>
</organism>